<dbReference type="Gene3D" id="3.40.50.1460">
    <property type="match status" value="1"/>
</dbReference>
<organism evidence="2 3">
    <name type="scientific">Actibacterium naphthalenivorans</name>
    <dbReference type="NCBI Taxonomy" id="1614693"/>
    <lineage>
        <taxon>Bacteria</taxon>
        <taxon>Pseudomonadati</taxon>
        <taxon>Pseudomonadota</taxon>
        <taxon>Alphaproteobacteria</taxon>
        <taxon>Rhodobacterales</taxon>
        <taxon>Roseobacteraceae</taxon>
        <taxon>Actibacterium</taxon>
    </lineage>
</organism>
<dbReference type="GO" id="GO:0005737">
    <property type="term" value="C:cytoplasm"/>
    <property type="evidence" value="ECO:0007669"/>
    <property type="project" value="TreeGrafter"/>
</dbReference>
<accession>A0A840CGI2</accession>
<feature type="domain" description="Peptidase C14 caspase" evidence="1">
    <location>
        <begin position="2"/>
        <end position="269"/>
    </location>
</feature>
<dbReference type="SUPFAM" id="SSF52129">
    <property type="entry name" value="Caspase-like"/>
    <property type="match status" value="1"/>
</dbReference>
<dbReference type="InterPro" id="IPR029030">
    <property type="entry name" value="Caspase-like_dom_sf"/>
</dbReference>
<dbReference type="GO" id="GO:0004197">
    <property type="term" value="F:cysteine-type endopeptidase activity"/>
    <property type="evidence" value="ECO:0007669"/>
    <property type="project" value="InterPro"/>
</dbReference>
<dbReference type="PANTHER" id="PTHR48104:SF30">
    <property type="entry name" value="METACASPASE-1"/>
    <property type="match status" value="1"/>
</dbReference>
<evidence type="ECO:0000259" key="1">
    <source>
        <dbReference type="Pfam" id="PF00656"/>
    </source>
</evidence>
<protein>
    <recommendedName>
        <fullName evidence="1">Peptidase C14 caspase domain-containing protein</fullName>
    </recommendedName>
</protein>
<reference evidence="2" key="1">
    <citation type="submission" date="2020-08" db="EMBL/GenBank/DDBJ databases">
        <title>Genomic Encyclopedia of Type Strains, Phase IV (KMG-IV): sequencing the most valuable type-strain genomes for metagenomic binning, comparative biology and taxonomic classification.</title>
        <authorList>
            <person name="Goeker M."/>
        </authorList>
    </citation>
    <scope>NUCLEOTIDE SEQUENCE [LARGE SCALE GENOMIC DNA]</scope>
    <source>
        <strain evidence="2">DSM 105040</strain>
    </source>
</reference>
<comment type="caution">
    <text evidence="2">The sequence shown here is derived from an EMBL/GenBank/DDBJ whole genome shotgun (WGS) entry which is preliminary data.</text>
</comment>
<dbReference type="Proteomes" id="UP000585681">
    <property type="component" value="Unassembled WGS sequence"/>
</dbReference>
<evidence type="ECO:0000313" key="2">
    <source>
        <dbReference type="EMBL" id="MBB4022379.1"/>
    </source>
</evidence>
<keyword evidence="3" id="KW-1185">Reference proteome</keyword>
<gene>
    <name evidence="2" type="ORF">GGR17_002188</name>
</gene>
<name>A0A840CGI2_9RHOB</name>
<dbReference type="InterPro" id="IPR050452">
    <property type="entry name" value="Metacaspase"/>
</dbReference>
<dbReference type="EMBL" id="JACIEQ010000002">
    <property type="protein sequence ID" value="MBB4022379.1"/>
    <property type="molecule type" value="Genomic_DNA"/>
</dbReference>
<dbReference type="InterPro" id="IPR011600">
    <property type="entry name" value="Pept_C14_caspase"/>
</dbReference>
<dbReference type="PANTHER" id="PTHR48104">
    <property type="entry name" value="METACASPASE-4"/>
    <property type="match status" value="1"/>
</dbReference>
<dbReference type="Pfam" id="PF00656">
    <property type="entry name" value="Peptidase_C14"/>
    <property type="match status" value="1"/>
</dbReference>
<dbReference type="RefSeq" id="WP_162231820.1">
    <property type="nucleotide sequence ID" value="NZ_JACIEQ010000002.1"/>
</dbReference>
<evidence type="ECO:0000313" key="3">
    <source>
        <dbReference type="Proteomes" id="UP000585681"/>
    </source>
</evidence>
<dbReference type="GO" id="GO:0006508">
    <property type="term" value="P:proteolysis"/>
    <property type="evidence" value="ECO:0007669"/>
    <property type="project" value="InterPro"/>
</dbReference>
<proteinExistence type="predicted"/>
<sequence>MGVSDYDETIGLADLRGPANDIRLLQAVLRDRGVTDIVVLADGVAGGVRPTRAAILAALRDAAQTARADDFVYVHLSGHGTQQADPQGDESDGLDEVFLPADTARADPGAGVIPNAIVDDEIGAAVDAIRATGADVWLVLDSCHSGSGLRAASPRAAARFVDPQTLGITATRSAVAEAGAVDHAAPDLPGRYLAFYAARSNELAREVDLAPEGATEPQWYGLFTAKLAARLQQEAAPSFRQLFQAVLRDMNDASVPGGARLQTPSWEGDLIDAALFSGERAEGRRRFSVRGDQLSAGLLHGLGNGSLVALYANPADPEEARLGFAQVEDAEATLAFLRPVAADCQPAAGAFCARAGALPPQARFAQLAARPVDLRIAIAPPVDLLTGERLGSAHPAAAGLAAGIAQGGSAVAGFELALDPDSYEIETVWDGHALWFGYRASLGAQPMGLSWVPEAEPLAPLLERIGRAETLARMLGALVGGGSILNPNPVALTADYRPTRIDDLAPVGAGVSPVRECRAALANVMGKPAERLEQRASLKQCDQVYFGAQGTTAGARDVNRIHIDAQFCIHAEYARIEGSTAPHPLGPEMTICSDCPGGYSAGEERVFLVVTENAENAEALNLEGLVENCGAAAGGTRGTAQRQTMSFLGRIARRPDTRGSFGAVGISDIWVEETGWTVLPREQAFARAGH</sequence>
<dbReference type="AlphaFoldDB" id="A0A840CGI2"/>